<feature type="region of interest" description="Disordered" evidence="1">
    <location>
        <begin position="378"/>
        <end position="414"/>
    </location>
</feature>
<dbReference type="Pfam" id="PF14223">
    <property type="entry name" value="Retrotran_gag_2"/>
    <property type="match status" value="1"/>
</dbReference>
<accession>A0A6N2N5R1</accession>
<feature type="compositionally biased region" description="Polar residues" evidence="1">
    <location>
        <begin position="326"/>
        <end position="343"/>
    </location>
</feature>
<evidence type="ECO:0008006" key="3">
    <source>
        <dbReference type="Google" id="ProtNLM"/>
    </source>
</evidence>
<dbReference type="PANTHER" id="PTHR47481:SF31">
    <property type="entry name" value="OS01G0873500 PROTEIN"/>
    <property type="match status" value="1"/>
</dbReference>
<feature type="region of interest" description="Disordered" evidence="1">
    <location>
        <begin position="1"/>
        <end position="20"/>
    </location>
</feature>
<feature type="compositionally biased region" description="Polar residues" evidence="1">
    <location>
        <begin position="246"/>
        <end position="255"/>
    </location>
</feature>
<dbReference type="EMBL" id="CAADRP010002151">
    <property type="protein sequence ID" value="VFU62107.1"/>
    <property type="molecule type" value="Genomic_DNA"/>
</dbReference>
<feature type="compositionally biased region" description="Low complexity" evidence="1">
    <location>
        <begin position="9"/>
        <end position="20"/>
    </location>
</feature>
<feature type="compositionally biased region" description="Polar residues" evidence="1">
    <location>
        <begin position="305"/>
        <end position="317"/>
    </location>
</feature>
<dbReference type="PANTHER" id="PTHR47481">
    <property type="match status" value="1"/>
</dbReference>
<reference evidence="2" key="1">
    <citation type="submission" date="2019-03" db="EMBL/GenBank/DDBJ databases">
        <authorList>
            <person name="Mank J."/>
            <person name="Almeida P."/>
        </authorList>
    </citation>
    <scope>NUCLEOTIDE SEQUENCE</scope>
    <source>
        <strain evidence="2">78183</strain>
    </source>
</reference>
<name>A0A6N2N5R1_SALVM</name>
<dbReference type="AlphaFoldDB" id="A0A6N2N5R1"/>
<evidence type="ECO:0000313" key="2">
    <source>
        <dbReference type="EMBL" id="VFU62107.1"/>
    </source>
</evidence>
<feature type="compositionally biased region" description="Polar residues" evidence="1">
    <location>
        <begin position="278"/>
        <end position="290"/>
    </location>
</feature>
<organism evidence="2">
    <name type="scientific">Salix viminalis</name>
    <name type="common">Common osier</name>
    <name type="synonym">Basket willow</name>
    <dbReference type="NCBI Taxonomy" id="40686"/>
    <lineage>
        <taxon>Eukaryota</taxon>
        <taxon>Viridiplantae</taxon>
        <taxon>Streptophyta</taxon>
        <taxon>Embryophyta</taxon>
        <taxon>Tracheophyta</taxon>
        <taxon>Spermatophyta</taxon>
        <taxon>Magnoliopsida</taxon>
        <taxon>eudicotyledons</taxon>
        <taxon>Gunneridae</taxon>
        <taxon>Pentapetalae</taxon>
        <taxon>rosids</taxon>
        <taxon>fabids</taxon>
        <taxon>Malpighiales</taxon>
        <taxon>Salicaceae</taxon>
        <taxon>Saliceae</taxon>
        <taxon>Salix</taxon>
    </lineage>
</organism>
<sequence length="414" mass="45462">MVSELAMESPTTSVVSPATTPSLDFAPSKTHLPDISTKLASNNYLLWKAQVVPILRGHGLLGYVTDEVPCPALTIVGADGAAQPNSAAATWLRIDQLILGWINSSLSDGPLSQVINCESSHDDWNVLETLYGSHTRDRIQQIKGELQTLTKGTFSLEDYLHKAKSLALSLRGAGKPIDEDDLIICILRGLGSEFDPIVAALNACDMFPSLEGVIGKLRDFEIRLQGTRTQQSSVAFYTKKNRFHTRSQGNQNPRNRSGGYQRMPFQSRNRDTRPSRFGDNSSGTTRPSFTRGQRNSGRGRGGVSEPTSLMESTQPSVPVSAPASEIPSTSAQITSAEHASQSDIAPPSVPQRTYRMMSKCLEWWFASKEREAVFQQFPANRLPPSSNKDPSKVNGRFFFSKRKRQGKVSSDPHP</sequence>
<evidence type="ECO:0000256" key="1">
    <source>
        <dbReference type="SAM" id="MobiDB-lite"/>
    </source>
</evidence>
<proteinExistence type="predicted"/>
<protein>
    <recommendedName>
        <fullName evidence="3">Retrotransposon Copia-like N-terminal domain-containing protein</fullName>
    </recommendedName>
</protein>
<gene>
    <name evidence="2" type="ORF">SVIM_LOCUS468236</name>
</gene>
<feature type="region of interest" description="Disordered" evidence="1">
    <location>
        <begin position="233"/>
        <end position="347"/>
    </location>
</feature>